<feature type="compositionally biased region" description="Polar residues" evidence="1">
    <location>
        <begin position="720"/>
        <end position="731"/>
    </location>
</feature>
<organism evidence="3 4">
    <name type="scientific">Talaromyces islandicus</name>
    <name type="common">Penicillium islandicum</name>
    <dbReference type="NCBI Taxonomy" id="28573"/>
    <lineage>
        <taxon>Eukaryota</taxon>
        <taxon>Fungi</taxon>
        <taxon>Dikarya</taxon>
        <taxon>Ascomycota</taxon>
        <taxon>Pezizomycotina</taxon>
        <taxon>Eurotiomycetes</taxon>
        <taxon>Eurotiomycetidae</taxon>
        <taxon>Eurotiales</taxon>
        <taxon>Trichocomaceae</taxon>
        <taxon>Talaromyces</taxon>
        <taxon>Talaromyces sect. Islandici</taxon>
    </lineage>
</organism>
<dbReference type="InterPro" id="IPR000095">
    <property type="entry name" value="CRIB_dom"/>
</dbReference>
<proteinExistence type="predicted"/>
<evidence type="ECO:0000259" key="2">
    <source>
        <dbReference type="Pfam" id="PF00786"/>
    </source>
</evidence>
<protein>
    <submittedName>
        <fullName evidence="3">Importin beta-like protein KAP120</fullName>
    </submittedName>
</protein>
<dbReference type="Pfam" id="PF00786">
    <property type="entry name" value="PBD"/>
    <property type="match status" value="1"/>
</dbReference>
<dbReference type="PANTHER" id="PTHR35391:SF7">
    <property type="entry name" value="C2H2-TYPE DOMAIN-CONTAINING PROTEIN"/>
    <property type="match status" value="1"/>
</dbReference>
<feature type="region of interest" description="Disordered" evidence="1">
    <location>
        <begin position="720"/>
        <end position="778"/>
    </location>
</feature>
<dbReference type="OrthoDB" id="20872at2759"/>
<feature type="region of interest" description="Disordered" evidence="1">
    <location>
        <begin position="429"/>
        <end position="457"/>
    </location>
</feature>
<dbReference type="InterPro" id="IPR036936">
    <property type="entry name" value="CRIB_dom_sf"/>
</dbReference>
<dbReference type="STRING" id="28573.A0A0U1LRX4"/>
<keyword evidence="4" id="KW-1185">Reference proteome</keyword>
<dbReference type="AlphaFoldDB" id="A0A0U1LRX4"/>
<dbReference type="OMA" id="TLRWRCK"/>
<dbReference type="PANTHER" id="PTHR35391">
    <property type="entry name" value="C2H2-TYPE DOMAIN-CONTAINING PROTEIN-RELATED"/>
    <property type="match status" value="1"/>
</dbReference>
<name>A0A0U1LRX4_TALIS</name>
<accession>A0A0U1LRX4</accession>
<gene>
    <name evidence="3" type="ORF">PISL3812_03146</name>
</gene>
<evidence type="ECO:0000313" key="3">
    <source>
        <dbReference type="EMBL" id="CRG86143.1"/>
    </source>
</evidence>
<feature type="domain" description="CRIB" evidence="2">
    <location>
        <begin position="618"/>
        <end position="655"/>
    </location>
</feature>
<sequence length="778" mass="88729">MSIATRAKECELLFQEWLEKLPGVSPPAQDVENSLFRFNLWTSNNFVYAARRASMDWRLRNAPTLHSVMLELLDDLKSILNRHVSTQDPVENTDQETDKLGDTLDQLFRFSRAVRRSGILRRFVKVATYTEFSPNGVNLTEEFRKGAESVIELRLRNSIASTELQRRLVETVCLRQQHFSYLRVRRAKNTPRPDPHLTLSAVPRSTLGASSVSIRAPVSAKPSVMTVTTLQSDRLPTLYSVRSGAVEEEATVILDDLYLPQPPRVPKHAREYECPYCFLVYSAEELGGEKWNHHIIQDLMPYVCVMDSCLTPNILFESSKDWLTHMKTQHVIGGWMCMDSSHDKTLVFEQESKFKEHMNDHHADQFHKDELDDLAAACFERFTSSEILTECPFCSADQQEELAMQKDLVNHIAEHLISLAQISLAGHYEEGTGQSERPSESRQERSEDDSIPGNSGTIVEEMNHEFISQEIDDDDEAWSVLESIEKPPETNREHWEFVWAKLQRPKHDHLYDPILQSFITARKIAYLLQPYQEEDNSSESVLAGPDLADDSRNGESAEETNQLRVPKTPPRDDVPISISHGQEDTTPMSRQKLESKKGNIFTNRMTNFFRFPFTRNIKISAPENPVHVTSVGYNKPAKHFVGLPKEWKRMLEESGNIPPEREPPQTLVNILRSHKNDYEEFHGPTHTESLRQSIFERPRSPPPIPRSSLVRDGAVFTKNNHLSTEVPSQGFSSSTHKSHEISSESSTRPSGQRQEFSPPDPLVSEHVPPSVSRPPGLE</sequence>
<dbReference type="EMBL" id="CVMT01000002">
    <property type="protein sequence ID" value="CRG86143.1"/>
    <property type="molecule type" value="Genomic_DNA"/>
</dbReference>
<feature type="region of interest" description="Disordered" evidence="1">
    <location>
        <begin position="534"/>
        <end position="591"/>
    </location>
</feature>
<reference evidence="3 4" key="1">
    <citation type="submission" date="2015-04" db="EMBL/GenBank/DDBJ databases">
        <authorList>
            <person name="Syromyatnikov M.Y."/>
            <person name="Popov V.N."/>
        </authorList>
    </citation>
    <scope>NUCLEOTIDE SEQUENCE [LARGE SCALE GENOMIC DNA]</scope>
    <source>
        <strain evidence="3">WF-38-12</strain>
    </source>
</reference>
<dbReference type="Gene3D" id="3.90.810.10">
    <property type="entry name" value="CRIB domain"/>
    <property type="match status" value="1"/>
</dbReference>
<evidence type="ECO:0000256" key="1">
    <source>
        <dbReference type="SAM" id="MobiDB-lite"/>
    </source>
</evidence>
<dbReference type="Proteomes" id="UP000054383">
    <property type="component" value="Unassembled WGS sequence"/>
</dbReference>
<evidence type="ECO:0000313" key="4">
    <source>
        <dbReference type="Proteomes" id="UP000054383"/>
    </source>
</evidence>